<reference evidence="1 2" key="1">
    <citation type="submission" date="2019-06" db="EMBL/GenBank/DDBJ databases">
        <title>Complete genome sequence of Helicobacter suis SNTW101c.</title>
        <authorList>
            <person name="Rimbara E."/>
            <person name="Suzuki M."/>
            <person name="Matsui H."/>
            <person name="Nakamura M."/>
            <person name="Mori S."/>
            <person name="Shibayama K."/>
        </authorList>
    </citation>
    <scope>NUCLEOTIDE SEQUENCE [LARGE SCALE GENOMIC DNA]</scope>
    <source>
        <strain evidence="1 2">SNTW101c</strain>
    </source>
</reference>
<dbReference type="InterPro" id="IPR011990">
    <property type="entry name" value="TPR-like_helical_dom_sf"/>
</dbReference>
<proteinExistence type="predicted"/>
<dbReference type="GeneID" id="56928788"/>
<dbReference type="Gene3D" id="1.25.40.10">
    <property type="entry name" value="Tetratricopeptide repeat domain"/>
    <property type="match status" value="1"/>
</dbReference>
<evidence type="ECO:0000313" key="1">
    <source>
        <dbReference type="EMBL" id="BCD70961.1"/>
    </source>
</evidence>
<dbReference type="Proteomes" id="UP000317935">
    <property type="component" value="Chromosome"/>
</dbReference>
<name>A0A6J4CZZ9_9HELI</name>
<organism evidence="1 2">
    <name type="scientific">Helicobacter suis</name>
    <dbReference type="NCBI Taxonomy" id="104628"/>
    <lineage>
        <taxon>Bacteria</taxon>
        <taxon>Pseudomonadati</taxon>
        <taxon>Campylobacterota</taxon>
        <taxon>Epsilonproteobacteria</taxon>
        <taxon>Campylobacterales</taxon>
        <taxon>Helicobacteraceae</taxon>
        <taxon>Helicobacter</taxon>
    </lineage>
</organism>
<gene>
    <name evidence="1" type="ORF">SNTW_16060</name>
</gene>
<dbReference type="OrthoDB" id="5338882at2"/>
<sequence length="314" mass="35516">MRYCLSLVGALLMAEPSAFDLQSGATKQELNTLKTSNKNLQDILTTLKSQTDTLLQGQDGLKSLVEGQAFKLKGATDTLVVHANTLKTLKSMQDMQANLLKQQADLINNLKSQIQANQAALAAFEKKTDDTNKLLAQIHAEFATKLEALQKSIDTQANINTQKLKDLGAIQEQMLQMKTKQNTPSFDKDPSKKEAIAREALELFRQKQYAQAKVRFVWLANLPYRPAYYAYLAGEAAYMDNAYKEAIELFKKSALIQDKTSYMPILLWHTAFAFRALKDWTNYHKFLRSLVELYPESPQGKKAQVILEEKTKTR</sequence>
<protein>
    <submittedName>
        <fullName evidence="1">Periplasmic protein</fullName>
    </submittedName>
</protein>
<dbReference type="SUPFAM" id="SSF48452">
    <property type="entry name" value="TPR-like"/>
    <property type="match status" value="1"/>
</dbReference>
<accession>A0A6J4CZZ9</accession>
<dbReference type="RefSeq" id="WP_006565000.1">
    <property type="nucleotide sequence ID" value="NZ_AP019774.1"/>
</dbReference>
<dbReference type="AlphaFoldDB" id="A0A6J4CZZ9"/>
<dbReference type="EMBL" id="AP019774">
    <property type="protein sequence ID" value="BCD70961.1"/>
    <property type="molecule type" value="Genomic_DNA"/>
</dbReference>
<evidence type="ECO:0000313" key="2">
    <source>
        <dbReference type="Proteomes" id="UP000317935"/>
    </source>
</evidence>